<gene>
    <name evidence="2" type="ORF">Q760_16065</name>
</gene>
<sequence>MHRSRISTLLVDAHHDDAEAAATFWTAALGGPIRPQTDEEEFTAVPDAVPGLVTAVQAVDDAPRYHLDFETDDLDAETGRLLALGAVEVGRWLDCRTLRVPGGHLVCVIPVHSDPEEFRAHARVWP</sequence>
<dbReference type="EMBL" id="AXNT01000071">
    <property type="protein sequence ID" value="KGM01995.1"/>
    <property type="molecule type" value="Genomic_DNA"/>
</dbReference>
<feature type="domain" description="Glyoxalase-like" evidence="1">
    <location>
        <begin position="12"/>
        <end position="109"/>
    </location>
</feature>
<protein>
    <recommendedName>
        <fullName evidence="1">Glyoxalase-like domain-containing protein</fullName>
    </recommendedName>
</protein>
<comment type="caution">
    <text evidence="2">The sequence shown here is derived from an EMBL/GenBank/DDBJ whole genome shotgun (WGS) entry which is preliminary data.</text>
</comment>
<evidence type="ECO:0000313" key="2">
    <source>
        <dbReference type="EMBL" id="KGM01995.1"/>
    </source>
</evidence>
<proteinExistence type="predicted"/>
<dbReference type="OrthoDB" id="5524593at2"/>
<dbReference type="AlphaFoldDB" id="A0A0A0B596"/>
<dbReference type="STRING" id="1408250.Q760_16065"/>
<keyword evidence="3" id="KW-1185">Reference proteome</keyword>
<dbReference type="RefSeq" id="WP_034630398.1">
    <property type="nucleotide sequence ID" value="NZ_AXNT01000071.1"/>
</dbReference>
<dbReference type="InterPro" id="IPR029068">
    <property type="entry name" value="Glyas_Bleomycin-R_OHBP_Dase"/>
</dbReference>
<dbReference type="Pfam" id="PF18029">
    <property type="entry name" value="Glyoxalase_6"/>
    <property type="match status" value="1"/>
</dbReference>
<dbReference type="Gene3D" id="3.10.180.10">
    <property type="entry name" value="2,3-Dihydroxybiphenyl 1,2-Dioxygenase, domain 1"/>
    <property type="match status" value="1"/>
</dbReference>
<organism evidence="2 3">
    <name type="scientific">Cellulomonas cellasea DSM 20118</name>
    <dbReference type="NCBI Taxonomy" id="1408250"/>
    <lineage>
        <taxon>Bacteria</taxon>
        <taxon>Bacillati</taxon>
        <taxon>Actinomycetota</taxon>
        <taxon>Actinomycetes</taxon>
        <taxon>Micrococcales</taxon>
        <taxon>Cellulomonadaceae</taxon>
        <taxon>Cellulomonas</taxon>
    </lineage>
</organism>
<dbReference type="SUPFAM" id="SSF54593">
    <property type="entry name" value="Glyoxalase/Bleomycin resistance protein/Dihydroxybiphenyl dioxygenase"/>
    <property type="match status" value="1"/>
</dbReference>
<reference evidence="2 3" key="1">
    <citation type="submission" date="2013-10" db="EMBL/GenBank/DDBJ databases">
        <authorList>
            <person name="Wang G."/>
            <person name="Zhuang W."/>
        </authorList>
    </citation>
    <scope>NUCLEOTIDE SEQUENCE [LARGE SCALE GENOMIC DNA]</scope>
    <source>
        <strain evidence="2 3">DSM 20118</strain>
    </source>
</reference>
<name>A0A0A0B596_9CELL</name>
<dbReference type="InterPro" id="IPR041581">
    <property type="entry name" value="Glyoxalase_6"/>
</dbReference>
<dbReference type="Proteomes" id="UP000029833">
    <property type="component" value="Unassembled WGS sequence"/>
</dbReference>
<accession>A0A0A0B596</accession>
<evidence type="ECO:0000259" key="1">
    <source>
        <dbReference type="Pfam" id="PF18029"/>
    </source>
</evidence>
<evidence type="ECO:0000313" key="3">
    <source>
        <dbReference type="Proteomes" id="UP000029833"/>
    </source>
</evidence>